<evidence type="ECO:0000313" key="2">
    <source>
        <dbReference type="Proteomes" id="UP000019681"/>
    </source>
</evidence>
<reference evidence="1 2" key="1">
    <citation type="journal article" date="2014" name="Genome Announc.">
        <title>Draft Genome Sequence of Fervidicella metallireducens Strain AeBT, an Iron-Reducing Thermoanaerobe from the Great Artesian Basin.</title>
        <authorList>
            <person name="Patel B.K."/>
        </authorList>
    </citation>
    <scope>NUCLEOTIDE SEQUENCE [LARGE SCALE GENOMIC DNA]</scope>
    <source>
        <strain evidence="1 2">AeB</strain>
    </source>
</reference>
<proteinExistence type="predicted"/>
<protein>
    <submittedName>
        <fullName evidence="1">Uncharacterized protein</fullName>
    </submittedName>
</protein>
<organism evidence="1 2">
    <name type="scientific">Fervidicella metallireducens AeB</name>
    <dbReference type="NCBI Taxonomy" id="1403537"/>
    <lineage>
        <taxon>Bacteria</taxon>
        <taxon>Bacillati</taxon>
        <taxon>Bacillota</taxon>
        <taxon>Clostridia</taxon>
        <taxon>Eubacteriales</taxon>
        <taxon>Clostridiaceae</taxon>
        <taxon>Fervidicella</taxon>
    </lineage>
</organism>
<dbReference type="RefSeq" id="WP_035379946.1">
    <property type="nucleotide sequence ID" value="NZ_AZQP01000024.1"/>
</dbReference>
<dbReference type="Proteomes" id="UP000019681">
    <property type="component" value="Unassembled WGS sequence"/>
</dbReference>
<sequence>MNINKYAEVLRGNLKLNGLELYEAIVQNREIGDKCELHNFDISLKQGKTISEKWQCSNCGTVVDYREKRMYELGLNHGRTK</sequence>
<accession>A0A017RV00</accession>
<dbReference type="OrthoDB" id="5461017at2"/>
<dbReference type="AlphaFoldDB" id="A0A017RV00"/>
<gene>
    <name evidence="1" type="ORF">Q428_08625</name>
</gene>
<dbReference type="STRING" id="1403537.Q428_08625"/>
<keyword evidence="2" id="KW-1185">Reference proteome</keyword>
<dbReference type="EMBL" id="AZQP01000024">
    <property type="protein sequence ID" value="EYE88254.1"/>
    <property type="molecule type" value="Genomic_DNA"/>
</dbReference>
<evidence type="ECO:0000313" key="1">
    <source>
        <dbReference type="EMBL" id="EYE88254.1"/>
    </source>
</evidence>
<comment type="caution">
    <text evidence="1">The sequence shown here is derived from an EMBL/GenBank/DDBJ whole genome shotgun (WGS) entry which is preliminary data.</text>
</comment>
<name>A0A017RV00_9CLOT</name>